<proteinExistence type="predicted"/>
<evidence type="ECO:0000313" key="1">
    <source>
        <dbReference type="EnsemblPlants" id="Kaladp0024s0625.1.v1.1"/>
    </source>
</evidence>
<dbReference type="Gramene" id="Kaladp0024s0625.1.v1.1">
    <property type="protein sequence ID" value="Kaladp0024s0625.1.v1.1"/>
    <property type="gene ID" value="Kaladp0024s0625.v1.1"/>
</dbReference>
<sequence>MGFKKVHYETEVNHQIVFMWKEEVSLSILHSDDQVVTMEALHSGKKFSVSVVYAICSKHGRRRIKDSWLVGGNFNVISNWNEKIGERFINDGSMAEFYSFIVQSELTDISANRQPFPDQIISKIVVMDVEKKVNGLVVNYEKRCSKLLLLSFLIS</sequence>
<name>A0A7N0T7G0_KALFE</name>
<protein>
    <submittedName>
        <fullName evidence="1">Uncharacterized protein</fullName>
    </submittedName>
</protein>
<organism evidence="1 2">
    <name type="scientific">Kalanchoe fedtschenkoi</name>
    <name type="common">Lavender scallops</name>
    <name type="synonym">South American air plant</name>
    <dbReference type="NCBI Taxonomy" id="63787"/>
    <lineage>
        <taxon>Eukaryota</taxon>
        <taxon>Viridiplantae</taxon>
        <taxon>Streptophyta</taxon>
        <taxon>Embryophyta</taxon>
        <taxon>Tracheophyta</taxon>
        <taxon>Spermatophyta</taxon>
        <taxon>Magnoliopsida</taxon>
        <taxon>eudicotyledons</taxon>
        <taxon>Gunneridae</taxon>
        <taxon>Pentapetalae</taxon>
        <taxon>Saxifragales</taxon>
        <taxon>Crassulaceae</taxon>
        <taxon>Kalanchoe</taxon>
    </lineage>
</organism>
<dbReference type="Proteomes" id="UP000594263">
    <property type="component" value="Unplaced"/>
</dbReference>
<reference evidence="1" key="1">
    <citation type="submission" date="2021-01" db="UniProtKB">
        <authorList>
            <consortium name="EnsemblPlants"/>
        </authorList>
    </citation>
    <scope>IDENTIFICATION</scope>
</reference>
<dbReference type="AlphaFoldDB" id="A0A7N0T7G0"/>
<keyword evidence="2" id="KW-1185">Reference proteome</keyword>
<dbReference type="EnsemblPlants" id="Kaladp0024s0625.1.v1.1">
    <property type="protein sequence ID" value="Kaladp0024s0625.1.v1.1"/>
    <property type="gene ID" value="Kaladp0024s0625.v1.1"/>
</dbReference>
<evidence type="ECO:0000313" key="2">
    <source>
        <dbReference type="Proteomes" id="UP000594263"/>
    </source>
</evidence>
<accession>A0A7N0T7G0</accession>